<reference evidence="2 3" key="1">
    <citation type="submission" date="2019-11" db="EMBL/GenBank/DDBJ databases">
        <authorList>
            <person name="He Y."/>
        </authorList>
    </citation>
    <scope>NUCLEOTIDE SEQUENCE [LARGE SCALE GENOMIC DNA]</scope>
    <source>
        <strain evidence="2 3">SCSIO 58843</strain>
    </source>
</reference>
<dbReference type="AlphaFoldDB" id="A0A5Q2RNQ7"/>
<dbReference type="InterPro" id="IPR019587">
    <property type="entry name" value="Polyketide_cyclase/dehydratase"/>
</dbReference>
<dbReference type="Proteomes" id="UP000334019">
    <property type="component" value="Chromosome"/>
</dbReference>
<protein>
    <recommendedName>
        <fullName evidence="4">SRPBCC family protein</fullName>
    </recommendedName>
</protein>
<sequence length="207" mass="22422">MAMTPWACGVLWLSSMRPRLPPCPTAQTGRMTGTRHGVGAPQPATRGDRPVNPLQRATERLTSPVEVRGPLPAPPEAVWAVLADPRTYPDWLVGAQHIRAVDDGFPAPGTRFHHSVGPVEEATIDDVSESIAAEPPHRLLLDVHVGRTEGLVELLVQPQGDGSFLTFREKPRGHLSVATPALRPALFARNAVSLRRLRAYLGDGSRP</sequence>
<dbReference type="Pfam" id="PF10604">
    <property type="entry name" value="Polyketide_cyc2"/>
    <property type="match status" value="1"/>
</dbReference>
<dbReference type="KEGG" id="atq:GH723_11810"/>
<dbReference type="SUPFAM" id="SSF55961">
    <property type="entry name" value="Bet v1-like"/>
    <property type="match status" value="1"/>
</dbReference>
<organism evidence="2 3">
    <name type="scientific">Actinomarinicola tropica</name>
    <dbReference type="NCBI Taxonomy" id="2789776"/>
    <lineage>
        <taxon>Bacteria</taxon>
        <taxon>Bacillati</taxon>
        <taxon>Actinomycetota</taxon>
        <taxon>Acidimicrobiia</taxon>
        <taxon>Acidimicrobiales</taxon>
        <taxon>Iamiaceae</taxon>
        <taxon>Actinomarinicola</taxon>
    </lineage>
</organism>
<dbReference type="InterPro" id="IPR023393">
    <property type="entry name" value="START-like_dom_sf"/>
</dbReference>
<dbReference type="CDD" id="cd07812">
    <property type="entry name" value="SRPBCC"/>
    <property type="match status" value="1"/>
</dbReference>
<dbReference type="Gene3D" id="3.30.530.20">
    <property type="match status" value="1"/>
</dbReference>
<name>A0A5Q2RNQ7_9ACTN</name>
<accession>A0A5Q2RNQ7</accession>
<evidence type="ECO:0000313" key="2">
    <source>
        <dbReference type="EMBL" id="QGG95727.1"/>
    </source>
</evidence>
<feature type="region of interest" description="Disordered" evidence="1">
    <location>
        <begin position="25"/>
        <end position="51"/>
    </location>
</feature>
<evidence type="ECO:0000313" key="3">
    <source>
        <dbReference type="Proteomes" id="UP000334019"/>
    </source>
</evidence>
<keyword evidence="3" id="KW-1185">Reference proteome</keyword>
<proteinExistence type="predicted"/>
<dbReference type="EMBL" id="CP045851">
    <property type="protein sequence ID" value="QGG95727.1"/>
    <property type="molecule type" value="Genomic_DNA"/>
</dbReference>
<gene>
    <name evidence="2" type="ORF">GH723_11810</name>
</gene>
<evidence type="ECO:0000256" key="1">
    <source>
        <dbReference type="SAM" id="MobiDB-lite"/>
    </source>
</evidence>
<evidence type="ECO:0008006" key="4">
    <source>
        <dbReference type="Google" id="ProtNLM"/>
    </source>
</evidence>